<dbReference type="SUPFAM" id="SSF161270">
    <property type="entry name" value="PspA lactotransferrin-binding region"/>
    <property type="match status" value="1"/>
</dbReference>
<name>A0AAW2E2M8_9ROSI</name>
<dbReference type="AlphaFoldDB" id="A0AAW2E2M8"/>
<reference evidence="1 2" key="1">
    <citation type="submission" date="2024-01" db="EMBL/GenBank/DDBJ databases">
        <title>A telomere-to-telomere, gap-free genome of sweet tea (Lithocarpus litseifolius).</title>
        <authorList>
            <person name="Zhou J."/>
        </authorList>
    </citation>
    <scope>NUCLEOTIDE SEQUENCE [LARGE SCALE GENOMIC DNA]</scope>
    <source>
        <strain evidence="1">Zhou-2022a</strain>
        <tissue evidence="1">Leaf</tissue>
    </source>
</reference>
<evidence type="ECO:0000313" key="1">
    <source>
        <dbReference type="EMBL" id="KAL0015291.1"/>
    </source>
</evidence>
<accession>A0AAW2E2M8</accession>
<sequence length="144" mass="16533">MRMVPRLTKRKLVLRDHSPMLVYSNESFNVGGISETSRESSGGTLPFMIHRGYQCSTMVEKRYLAIKAKLEELAKDNEDFLGKIFDMMDKVSKLERLHSEAKENTKAITVRKEALKKELPEAKKKLEKKEAELSAFVTVNNEKI</sequence>
<evidence type="ECO:0000313" key="2">
    <source>
        <dbReference type="Proteomes" id="UP001459277"/>
    </source>
</evidence>
<dbReference type="Proteomes" id="UP001459277">
    <property type="component" value="Unassembled WGS sequence"/>
</dbReference>
<gene>
    <name evidence="1" type="ORF">SO802_002360</name>
</gene>
<proteinExistence type="predicted"/>
<organism evidence="1 2">
    <name type="scientific">Lithocarpus litseifolius</name>
    <dbReference type="NCBI Taxonomy" id="425828"/>
    <lineage>
        <taxon>Eukaryota</taxon>
        <taxon>Viridiplantae</taxon>
        <taxon>Streptophyta</taxon>
        <taxon>Embryophyta</taxon>
        <taxon>Tracheophyta</taxon>
        <taxon>Spermatophyta</taxon>
        <taxon>Magnoliopsida</taxon>
        <taxon>eudicotyledons</taxon>
        <taxon>Gunneridae</taxon>
        <taxon>Pentapetalae</taxon>
        <taxon>rosids</taxon>
        <taxon>fabids</taxon>
        <taxon>Fagales</taxon>
        <taxon>Fagaceae</taxon>
        <taxon>Lithocarpus</taxon>
    </lineage>
</organism>
<protein>
    <submittedName>
        <fullName evidence="1">Uncharacterized protein</fullName>
    </submittedName>
</protein>
<dbReference type="EMBL" id="JAZDWU010000001">
    <property type="protein sequence ID" value="KAL0015291.1"/>
    <property type="molecule type" value="Genomic_DNA"/>
</dbReference>
<comment type="caution">
    <text evidence="1">The sequence shown here is derived from an EMBL/GenBank/DDBJ whole genome shotgun (WGS) entry which is preliminary data.</text>
</comment>
<dbReference type="Gene3D" id="1.10.287.1490">
    <property type="match status" value="1"/>
</dbReference>
<keyword evidence="2" id="KW-1185">Reference proteome</keyword>